<dbReference type="PANTHER" id="PTHR46082">
    <property type="entry name" value="ATP/GTP-BINDING PROTEIN-RELATED"/>
    <property type="match status" value="1"/>
</dbReference>
<organism evidence="1 2">
    <name type="scientific">Serendipita indica (strain DSM 11827)</name>
    <name type="common">Root endophyte fungus</name>
    <name type="synonym">Piriformospora indica</name>
    <dbReference type="NCBI Taxonomy" id="1109443"/>
    <lineage>
        <taxon>Eukaryota</taxon>
        <taxon>Fungi</taxon>
        <taxon>Dikarya</taxon>
        <taxon>Basidiomycota</taxon>
        <taxon>Agaricomycotina</taxon>
        <taxon>Agaricomycetes</taxon>
        <taxon>Sebacinales</taxon>
        <taxon>Serendipitaceae</taxon>
        <taxon>Serendipita</taxon>
    </lineage>
</organism>
<proteinExistence type="predicted"/>
<protein>
    <submittedName>
        <fullName evidence="1">Related to kinesin light chain</fullName>
    </submittedName>
</protein>
<gene>
    <name evidence="1" type="ORF">PIIN_11295</name>
</gene>
<comment type="caution">
    <text evidence="1">The sequence shown here is derived from an EMBL/GenBank/DDBJ whole genome shotgun (WGS) entry which is preliminary data.</text>
</comment>
<reference evidence="1 2" key="1">
    <citation type="journal article" date="2011" name="PLoS Pathog.">
        <title>Endophytic Life Strategies Decoded by Genome and Transcriptome Analyses of the Mutualistic Root Symbiont Piriformospora indica.</title>
        <authorList>
            <person name="Zuccaro A."/>
            <person name="Lahrmann U."/>
            <person name="Guldener U."/>
            <person name="Langen G."/>
            <person name="Pfiffi S."/>
            <person name="Biedenkopf D."/>
            <person name="Wong P."/>
            <person name="Samans B."/>
            <person name="Grimm C."/>
            <person name="Basiewicz M."/>
            <person name="Murat C."/>
            <person name="Martin F."/>
            <person name="Kogel K.H."/>
        </authorList>
    </citation>
    <scope>NUCLEOTIDE SEQUENCE [LARGE SCALE GENOMIC DNA]</scope>
    <source>
        <strain evidence="1 2">DSM 11827</strain>
    </source>
</reference>
<dbReference type="PANTHER" id="PTHR46082:SF6">
    <property type="entry name" value="AAA+ ATPASE DOMAIN-CONTAINING PROTEIN-RELATED"/>
    <property type="match status" value="1"/>
</dbReference>
<dbReference type="STRING" id="1109443.G4U175"/>
<dbReference type="InParanoid" id="G4U175"/>
<dbReference type="EMBL" id="CAFZ01001479">
    <property type="protein sequence ID" value="CCA77318.1"/>
    <property type="molecule type" value="Genomic_DNA"/>
</dbReference>
<dbReference type="Proteomes" id="UP000007148">
    <property type="component" value="Unassembled WGS sequence"/>
</dbReference>
<keyword evidence="2" id="KW-1185">Reference proteome</keyword>
<dbReference type="Gene3D" id="1.25.40.10">
    <property type="entry name" value="Tetratricopeptide repeat domain"/>
    <property type="match status" value="1"/>
</dbReference>
<dbReference type="eggNOG" id="KOG1840">
    <property type="taxonomic scope" value="Eukaryota"/>
</dbReference>
<accession>G4U175</accession>
<dbReference type="OrthoDB" id="539810at2759"/>
<sequence>MASQLLLGATRHSNESNAQYWQLLSHIDALPWSLKTASIAHALAFYEIYDSLGIWKACHKLLQFALSTVKEMDGHQSDSLWIMLRIAEVARLDGGLQEAEQLGQEVLDMYIELHGRRHPAAVTAMGELATTLWACGQLDEAEKLEREVLDMRIELHGRRHPDTVRAMGELAVILWARGQLDEAEKLEREVLDMRIELHGRRHPDTITAMGNLASTLRARGKLEEAAALERESA</sequence>
<evidence type="ECO:0000313" key="1">
    <source>
        <dbReference type="EMBL" id="CCA77318.1"/>
    </source>
</evidence>
<dbReference type="InterPro" id="IPR053137">
    <property type="entry name" value="NLR-like"/>
</dbReference>
<dbReference type="HOGENOM" id="CLU_000288_125_15_1"/>
<dbReference type="SUPFAM" id="SSF48452">
    <property type="entry name" value="TPR-like"/>
    <property type="match status" value="2"/>
</dbReference>
<dbReference type="Pfam" id="PF13424">
    <property type="entry name" value="TPR_12"/>
    <property type="match status" value="2"/>
</dbReference>
<name>G4U175_SERID</name>
<dbReference type="InterPro" id="IPR011990">
    <property type="entry name" value="TPR-like_helical_dom_sf"/>
</dbReference>
<dbReference type="AlphaFoldDB" id="G4U175"/>
<evidence type="ECO:0000313" key="2">
    <source>
        <dbReference type="Proteomes" id="UP000007148"/>
    </source>
</evidence>